<dbReference type="AlphaFoldDB" id="A0AB73NHY2"/>
<proteinExistence type="predicted"/>
<gene>
    <name evidence="1" type="ORF">Xclt_20730</name>
</gene>
<reference evidence="1 2" key="1">
    <citation type="submission" date="2015-12" db="EMBL/GenBank/DDBJ databases">
        <authorList>
            <person name="Bansal K."/>
            <person name="Midha S."/>
            <person name="Patil P.B."/>
        </authorList>
    </citation>
    <scope>NUCLEOTIDE SEQUENCE [LARGE SCALE GENOMIC DNA]</scope>
    <source>
        <strain evidence="1 2">LMG9045</strain>
    </source>
</reference>
<protein>
    <submittedName>
        <fullName evidence="1">Uncharacterized protein</fullName>
    </submittedName>
</protein>
<dbReference type="Proteomes" id="UP000190210">
    <property type="component" value="Unassembled WGS sequence"/>
</dbReference>
<comment type="caution">
    <text evidence="1">The sequence shown here is derived from an EMBL/GenBank/DDBJ whole genome shotgun (WGS) entry which is preliminary data.</text>
</comment>
<evidence type="ECO:0000313" key="1">
    <source>
        <dbReference type="EMBL" id="OOW76705.1"/>
    </source>
</evidence>
<organism evidence="1 2">
    <name type="scientific">Xanthomonas axonopodis pv. clitoriae</name>
    <dbReference type="NCBI Taxonomy" id="487828"/>
    <lineage>
        <taxon>Bacteria</taxon>
        <taxon>Pseudomonadati</taxon>
        <taxon>Pseudomonadota</taxon>
        <taxon>Gammaproteobacteria</taxon>
        <taxon>Lysobacterales</taxon>
        <taxon>Lysobacteraceae</taxon>
        <taxon>Xanthomonas</taxon>
    </lineage>
</organism>
<name>A0AB73NHY2_9XANT</name>
<dbReference type="EMBL" id="LOKA01000064">
    <property type="protein sequence ID" value="OOW76705.1"/>
    <property type="molecule type" value="Genomic_DNA"/>
</dbReference>
<evidence type="ECO:0000313" key="2">
    <source>
        <dbReference type="Proteomes" id="UP000190210"/>
    </source>
</evidence>
<accession>A0AB73NHY2</accession>
<sequence length="66" mass="7467">MSPQLNDCHITIFTIFTKAALDVPAKKLITGQHLYFPILHAIGKGRLDYQHCPLPIFNSDVNCRVM</sequence>